<dbReference type="AlphaFoldDB" id="D1A7K6"/>
<evidence type="ECO:0000256" key="2">
    <source>
        <dbReference type="ARBA" id="ARBA00022475"/>
    </source>
</evidence>
<dbReference type="HOGENOM" id="CLU_022017_4_0_11"/>
<dbReference type="OrthoDB" id="3294889at2"/>
<keyword evidence="8" id="KW-1185">Reference proteome</keyword>
<evidence type="ECO:0000256" key="1">
    <source>
        <dbReference type="ARBA" id="ARBA00004651"/>
    </source>
</evidence>
<evidence type="ECO:0000256" key="4">
    <source>
        <dbReference type="ARBA" id="ARBA00022989"/>
    </source>
</evidence>
<dbReference type="EMBL" id="CP001738">
    <property type="protein sequence ID" value="ACY96595.1"/>
    <property type="molecule type" value="Genomic_DNA"/>
</dbReference>
<keyword evidence="5 6" id="KW-0472">Membrane</keyword>
<feature type="transmembrane region" description="Helical" evidence="6">
    <location>
        <begin position="29"/>
        <end position="51"/>
    </location>
</feature>
<accession>D1A7K6</accession>
<gene>
    <name evidence="7" type="ordered locus">Tcur_1009</name>
</gene>
<feature type="transmembrane region" description="Helical" evidence="6">
    <location>
        <begin position="57"/>
        <end position="81"/>
    </location>
</feature>
<dbReference type="GO" id="GO:0005886">
    <property type="term" value="C:plasma membrane"/>
    <property type="evidence" value="ECO:0007669"/>
    <property type="project" value="UniProtKB-SubCell"/>
</dbReference>
<proteinExistence type="predicted"/>
<keyword evidence="4 6" id="KW-1133">Transmembrane helix</keyword>
<dbReference type="eggNOG" id="COG2244">
    <property type="taxonomic scope" value="Bacteria"/>
</dbReference>
<dbReference type="RefSeq" id="WP_012851379.1">
    <property type="nucleotide sequence ID" value="NC_013510.1"/>
</dbReference>
<feature type="transmembrane region" description="Helical" evidence="6">
    <location>
        <begin position="479"/>
        <end position="497"/>
    </location>
</feature>
<feature type="transmembrane region" description="Helical" evidence="6">
    <location>
        <begin position="364"/>
        <end position="386"/>
    </location>
</feature>
<dbReference type="InterPro" id="IPR002797">
    <property type="entry name" value="Polysacc_synth"/>
</dbReference>
<protein>
    <submittedName>
        <fullName evidence="7">Polysaccharide biosynthesis protein</fullName>
    </submittedName>
</protein>
<dbReference type="InterPro" id="IPR050833">
    <property type="entry name" value="Poly_Biosynth_Transport"/>
</dbReference>
<sequence>MATSEEKTGGKDGGGGDLTRLARGGSLNLVGAVLAGVMGFALVVVVTHTYSQQTAGAFFAAVSLFVILAAICGLGTDAGLVRWLPRHLALGRAAAARRTVPIALLPVFALAATAALALAVAAPALAALLGEQQTAEVTTMLRVLAGFLPVATAHDLLLAATRGHGTMRPTVLIEKIFRQTAQVSGAALAGLLTDHPVALALAWALPYLPGLAAAALWYRALARRSDARIGPGEMVQRAELISGFWRYTAPRAGAQICQTALQRADIMLLAALSSPRNAAIYTAATRFIVIGQLATQAIQQVMQPMVSRQLTLEDRAGAQRVFATSTAWIVMATWPVHLTVAVGAPVYLSLFGEGYAGAGQTTTVLLALTMLLATACGPVDVMLLMAGRSGLSLANNVAALAVNLALNLLLIPDHGATGAAIAWSAALVTRNLLPLLQVRAMLSMTPFSSALLWATASVSLCFGGISLLARLLFGSNIGGLAAGLALACPAYLALLWAGRERLALTAFASLVPGRLAARTAPTPDHPTARRAHVSGP</sequence>
<dbReference type="KEGG" id="tcu:Tcur_1009"/>
<feature type="transmembrane region" description="Helical" evidence="6">
    <location>
        <begin position="450"/>
        <end position="473"/>
    </location>
</feature>
<reference evidence="7 8" key="1">
    <citation type="journal article" date="2011" name="Stand. Genomic Sci.">
        <title>Complete genome sequence of Thermomonospora curvata type strain (B9).</title>
        <authorList>
            <person name="Chertkov O."/>
            <person name="Sikorski J."/>
            <person name="Nolan M."/>
            <person name="Lapidus A."/>
            <person name="Lucas S."/>
            <person name="Del Rio T.G."/>
            <person name="Tice H."/>
            <person name="Cheng J.F."/>
            <person name="Goodwin L."/>
            <person name="Pitluck S."/>
            <person name="Liolios K."/>
            <person name="Ivanova N."/>
            <person name="Mavromatis K."/>
            <person name="Mikhailova N."/>
            <person name="Ovchinnikova G."/>
            <person name="Pati A."/>
            <person name="Chen A."/>
            <person name="Palaniappan K."/>
            <person name="Djao O.D."/>
            <person name="Land M."/>
            <person name="Hauser L."/>
            <person name="Chang Y.J."/>
            <person name="Jeffries C.D."/>
            <person name="Brettin T."/>
            <person name="Han C."/>
            <person name="Detter J.C."/>
            <person name="Rohde M."/>
            <person name="Goker M."/>
            <person name="Woyke T."/>
            <person name="Bristow J."/>
            <person name="Eisen J.A."/>
            <person name="Markowitz V."/>
            <person name="Hugenholtz P."/>
            <person name="Klenk H.P."/>
            <person name="Kyrpides N.C."/>
        </authorList>
    </citation>
    <scope>NUCLEOTIDE SEQUENCE [LARGE SCALE GENOMIC DNA]</scope>
    <source>
        <strain evidence="8">ATCC 19995 / DSM 43183 / JCM 3096 / KCTC 9072 / NBRC 15933 / NCIMB 10081 / Henssen B9</strain>
    </source>
</reference>
<dbReference type="PANTHER" id="PTHR30250">
    <property type="entry name" value="PST FAMILY PREDICTED COLANIC ACID TRANSPORTER"/>
    <property type="match status" value="1"/>
</dbReference>
<dbReference type="STRING" id="471852.Tcur_1009"/>
<dbReference type="Pfam" id="PF01943">
    <property type="entry name" value="Polysacc_synt"/>
    <property type="match status" value="1"/>
</dbReference>
<comment type="subcellular location">
    <subcellularLocation>
        <location evidence="1">Cell membrane</location>
        <topology evidence="1">Multi-pass membrane protein</topology>
    </subcellularLocation>
</comment>
<name>D1A7K6_THECD</name>
<evidence type="ECO:0000256" key="3">
    <source>
        <dbReference type="ARBA" id="ARBA00022692"/>
    </source>
</evidence>
<dbReference type="PANTHER" id="PTHR30250:SF11">
    <property type="entry name" value="O-ANTIGEN TRANSPORTER-RELATED"/>
    <property type="match status" value="1"/>
</dbReference>
<feature type="transmembrane region" description="Helical" evidence="6">
    <location>
        <begin position="102"/>
        <end position="129"/>
    </location>
</feature>
<keyword evidence="3 6" id="KW-0812">Transmembrane</keyword>
<evidence type="ECO:0000313" key="7">
    <source>
        <dbReference type="EMBL" id="ACY96595.1"/>
    </source>
</evidence>
<organism evidence="7 8">
    <name type="scientific">Thermomonospora curvata (strain ATCC 19995 / DSM 43183 / JCM 3096 / KCTC 9072 / NBRC 15933 / NCIMB 10081 / Henssen B9)</name>
    <dbReference type="NCBI Taxonomy" id="471852"/>
    <lineage>
        <taxon>Bacteria</taxon>
        <taxon>Bacillati</taxon>
        <taxon>Actinomycetota</taxon>
        <taxon>Actinomycetes</taxon>
        <taxon>Streptosporangiales</taxon>
        <taxon>Thermomonosporaceae</taxon>
        <taxon>Thermomonospora</taxon>
    </lineage>
</organism>
<evidence type="ECO:0000256" key="5">
    <source>
        <dbReference type="ARBA" id="ARBA00023136"/>
    </source>
</evidence>
<feature type="transmembrane region" description="Helical" evidence="6">
    <location>
        <begin position="321"/>
        <end position="344"/>
    </location>
</feature>
<feature type="transmembrane region" description="Helical" evidence="6">
    <location>
        <begin position="197"/>
        <end position="218"/>
    </location>
</feature>
<dbReference type="Proteomes" id="UP000001918">
    <property type="component" value="Chromosome"/>
</dbReference>
<keyword evidence="2" id="KW-1003">Cell membrane</keyword>
<evidence type="ECO:0000313" key="8">
    <source>
        <dbReference type="Proteomes" id="UP000001918"/>
    </source>
</evidence>
<evidence type="ECO:0000256" key="6">
    <source>
        <dbReference type="SAM" id="Phobius"/>
    </source>
</evidence>